<dbReference type="PANTHER" id="PTHR10775">
    <property type="entry name" value="OS08G0208400 PROTEIN"/>
    <property type="match status" value="1"/>
</dbReference>
<sequence length="93" mass="10877">MGRWSNESFTMLLKMLKEELLPDETDLPNTYYGANKVIWNLGLSYERIDACRNDCMLYIGKRINYLILVKFVANPDGKSINVMGKQRTNRVKR</sequence>
<reference evidence="1 2" key="1">
    <citation type="submission" date="2024-02" db="EMBL/GenBank/DDBJ databases">
        <title>de novo genome assembly of Solanum bulbocastanum strain 11H21.</title>
        <authorList>
            <person name="Hosaka A.J."/>
        </authorList>
    </citation>
    <scope>NUCLEOTIDE SEQUENCE [LARGE SCALE GENOMIC DNA]</scope>
    <source>
        <tissue evidence="1">Young leaves</tissue>
    </source>
</reference>
<comment type="caution">
    <text evidence="1">The sequence shown here is derived from an EMBL/GenBank/DDBJ whole genome shotgun (WGS) entry which is preliminary data.</text>
</comment>
<protein>
    <submittedName>
        <fullName evidence="1">Uncharacterized protein</fullName>
    </submittedName>
</protein>
<dbReference type="AlphaFoldDB" id="A0AAN8YK65"/>
<dbReference type="Proteomes" id="UP001371456">
    <property type="component" value="Unassembled WGS sequence"/>
</dbReference>
<dbReference type="PANTHER" id="PTHR10775:SF158">
    <property type="entry name" value="TNP2-LIKE TRANSPOSON PROTEIN"/>
    <property type="match status" value="1"/>
</dbReference>
<name>A0AAN8YK65_SOLBU</name>
<organism evidence="1 2">
    <name type="scientific">Solanum bulbocastanum</name>
    <name type="common">Wild potato</name>
    <dbReference type="NCBI Taxonomy" id="147425"/>
    <lineage>
        <taxon>Eukaryota</taxon>
        <taxon>Viridiplantae</taxon>
        <taxon>Streptophyta</taxon>
        <taxon>Embryophyta</taxon>
        <taxon>Tracheophyta</taxon>
        <taxon>Spermatophyta</taxon>
        <taxon>Magnoliopsida</taxon>
        <taxon>eudicotyledons</taxon>
        <taxon>Gunneridae</taxon>
        <taxon>Pentapetalae</taxon>
        <taxon>asterids</taxon>
        <taxon>lamiids</taxon>
        <taxon>Solanales</taxon>
        <taxon>Solanaceae</taxon>
        <taxon>Solanoideae</taxon>
        <taxon>Solaneae</taxon>
        <taxon>Solanum</taxon>
    </lineage>
</organism>
<accession>A0AAN8YK65</accession>
<proteinExistence type="predicted"/>
<evidence type="ECO:0000313" key="1">
    <source>
        <dbReference type="EMBL" id="KAK6796809.1"/>
    </source>
</evidence>
<gene>
    <name evidence="1" type="ORF">RDI58_004510</name>
</gene>
<dbReference type="EMBL" id="JBANQN010000002">
    <property type="protein sequence ID" value="KAK6796809.1"/>
    <property type="molecule type" value="Genomic_DNA"/>
</dbReference>
<evidence type="ECO:0000313" key="2">
    <source>
        <dbReference type="Proteomes" id="UP001371456"/>
    </source>
</evidence>
<keyword evidence="2" id="KW-1185">Reference proteome</keyword>